<accession>A0A427XRN3</accession>
<dbReference type="InterPro" id="IPR020472">
    <property type="entry name" value="WD40_PAC1"/>
</dbReference>
<dbReference type="PROSITE" id="PS00678">
    <property type="entry name" value="WD_REPEATS_1"/>
    <property type="match status" value="1"/>
</dbReference>
<dbReference type="AlphaFoldDB" id="A0A427XRN3"/>
<dbReference type="SMART" id="SM00320">
    <property type="entry name" value="WD40"/>
    <property type="match status" value="5"/>
</dbReference>
<dbReference type="Proteomes" id="UP000279259">
    <property type="component" value="Unassembled WGS sequence"/>
</dbReference>
<evidence type="ECO:0000313" key="5">
    <source>
        <dbReference type="EMBL" id="RSH81494.1"/>
    </source>
</evidence>
<name>A0A427XRN3_9TREE</name>
<evidence type="ECO:0000256" key="3">
    <source>
        <dbReference type="PROSITE-ProRule" id="PRU00221"/>
    </source>
</evidence>
<dbReference type="InterPro" id="IPR036322">
    <property type="entry name" value="WD40_repeat_dom_sf"/>
</dbReference>
<feature type="repeat" description="WD" evidence="3">
    <location>
        <begin position="123"/>
        <end position="157"/>
    </location>
</feature>
<dbReference type="SUPFAM" id="SSF50978">
    <property type="entry name" value="WD40 repeat-like"/>
    <property type="match status" value="1"/>
</dbReference>
<evidence type="ECO:0000256" key="4">
    <source>
        <dbReference type="SAM" id="MobiDB-lite"/>
    </source>
</evidence>
<feature type="repeat" description="WD" evidence="3">
    <location>
        <begin position="264"/>
        <end position="277"/>
    </location>
</feature>
<proteinExistence type="predicted"/>
<dbReference type="EMBL" id="RSCD01000030">
    <property type="protein sequence ID" value="RSH81494.1"/>
    <property type="molecule type" value="Genomic_DNA"/>
</dbReference>
<feature type="repeat" description="WD" evidence="3">
    <location>
        <begin position="99"/>
        <end position="122"/>
    </location>
</feature>
<dbReference type="STRING" id="1890683.A0A427XRN3"/>
<dbReference type="Gene3D" id="2.130.10.10">
    <property type="entry name" value="YVTN repeat-like/Quinoprotein amine dehydrogenase"/>
    <property type="match status" value="2"/>
</dbReference>
<organism evidence="5 6">
    <name type="scientific">Saitozyma podzolica</name>
    <dbReference type="NCBI Taxonomy" id="1890683"/>
    <lineage>
        <taxon>Eukaryota</taxon>
        <taxon>Fungi</taxon>
        <taxon>Dikarya</taxon>
        <taxon>Basidiomycota</taxon>
        <taxon>Agaricomycotina</taxon>
        <taxon>Tremellomycetes</taxon>
        <taxon>Tremellales</taxon>
        <taxon>Trimorphomycetaceae</taxon>
        <taxon>Saitozyma</taxon>
    </lineage>
</organism>
<comment type="caution">
    <text evidence="5">The sequence shown here is derived from an EMBL/GenBank/DDBJ whole genome shotgun (WGS) entry which is preliminary data.</text>
</comment>
<keyword evidence="1 3" id="KW-0853">WD repeat</keyword>
<feature type="region of interest" description="Disordered" evidence="4">
    <location>
        <begin position="326"/>
        <end position="355"/>
    </location>
</feature>
<dbReference type="GO" id="GO:0005634">
    <property type="term" value="C:nucleus"/>
    <property type="evidence" value="ECO:0007669"/>
    <property type="project" value="TreeGrafter"/>
</dbReference>
<keyword evidence="6" id="KW-1185">Reference proteome</keyword>
<feature type="compositionally biased region" description="Acidic residues" evidence="4">
    <location>
        <begin position="339"/>
        <end position="355"/>
    </location>
</feature>
<evidence type="ECO:0000313" key="6">
    <source>
        <dbReference type="Proteomes" id="UP000279259"/>
    </source>
</evidence>
<evidence type="ECO:0000256" key="1">
    <source>
        <dbReference type="ARBA" id="ARBA00022574"/>
    </source>
</evidence>
<keyword evidence="2" id="KW-0677">Repeat</keyword>
<dbReference type="PRINTS" id="PR00320">
    <property type="entry name" value="GPROTEINBRPT"/>
</dbReference>
<dbReference type="PROSITE" id="PS50082">
    <property type="entry name" value="WD_REPEATS_2"/>
    <property type="match status" value="3"/>
</dbReference>
<dbReference type="InterPro" id="IPR001680">
    <property type="entry name" value="WD40_rpt"/>
</dbReference>
<gene>
    <name evidence="5" type="ORF">EHS25_006851</name>
</gene>
<dbReference type="InterPro" id="IPR015943">
    <property type="entry name" value="WD40/YVTN_repeat-like_dom_sf"/>
</dbReference>
<reference evidence="5 6" key="1">
    <citation type="submission" date="2018-11" db="EMBL/GenBank/DDBJ databases">
        <title>Genome sequence of Saitozyma podzolica DSM 27192.</title>
        <authorList>
            <person name="Aliyu H."/>
            <person name="Gorte O."/>
            <person name="Ochsenreither K."/>
        </authorList>
    </citation>
    <scope>NUCLEOTIDE SEQUENCE [LARGE SCALE GENOMIC DNA]</scope>
    <source>
        <strain evidence="5 6">DSM 27192</strain>
    </source>
</reference>
<dbReference type="Pfam" id="PF00400">
    <property type="entry name" value="WD40"/>
    <property type="match status" value="4"/>
</dbReference>
<dbReference type="PROSITE" id="PS50294">
    <property type="entry name" value="WD_REPEATS_REGION"/>
    <property type="match status" value="1"/>
</dbReference>
<dbReference type="PANTHER" id="PTHR22847">
    <property type="entry name" value="WD40 REPEAT PROTEIN"/>
    <property type="match status" value="1"/>
</dbReference>
<dbReference type="OrthoDB" id="6262491at2759"/>
<sequence>MQTTDTGLLFQTSADLASSASRERKVKAAEKIGNPIRLSSKILDLCIHGDTAFTAESGWIARKVDLNVRAHSEMGYRSANVSLPTHNCIALAETSTHLLLFTGSWDKTVRVWDAESGSLLYTLTGHMDFVKSLLVISSPPLLLSSSSDRTVRLWSLQGVGNGSDPLCLQTIKDHNRPVDCLARQGTAIFTADSMGVIKEYRIEGTALQYVRDLPSHETSVSDLAVSEEGLWSASVDHSAVLQTSPKTVLHHPSAVKCILPLDHIITGSDDEDIRVWDGERCISVVSGHCDAITALRAWGGLVISASLDGTLRRWSMKELLQPTPLSFEERDTQDLESAMTEEEERELEDLLTDDE</sequence>
<dbReference type="InterPro" id="IPR019775">
    <property type="entry name" value="WD40_repeat_CS"/>
</dbReference>
<evidence type="ECO:0000256" key="2">
    <source>
        <dbReference type="ARBA" id="ARBA00022737"/>
    </source>
</evidence>
<protein>
    <submittedName>
        <fullName evidence="5">Uncharacterized protein</fullName>
    </submittedName>
</protein>
<dbReference type="PANTHER" id="PTHR22847:SF730">
    <property type="entry name" value="FUNGAL PROTEIN"/>
    <property type="match status" value="1"/>
</dbReference>